<dbReference type="Proteomes" id="UP000789396">
    <property type="component" value="Unassembled WGS sequence"/>
</dbReference>
<accession>A0A9N9GBB4</accession>
<name>A0A9N9GBB4_9GLOM</name>
<dbReference type="OrthoDB" id="2408414at2759"/>
<dbReference type="AlphaFoldDB" id="A0A9N9GBB4"/>
<feature type="non-terminal residue" evidence="1">
    <location>
        <position position="1"/>
    </location>
</feature>
<evidence type="ECO:0000313" key="1">
    <source>
        <dbReference type="EMBL" id="CAG8594852.1"/>
    </source>
</evidence>
<organism evidence="1 2">
    <name type="scientific">Racocetra fulgida</name>
    <dbReference type="NCBI Taxonomy" id="60492"/>
    <lineage>
        <taxon>Eukaryota</taxon>
        <taxon>Fungi</taxon>
        <taxon>Fungi incertae sedis</taxon>
        <taxon>Mucoromycota</taxon>
        <taxon>Glomeromycotina</taxon>
        <taxon>Glomeromycetes</taxon>
        <taxon>Diversisporales</taxon>
        <taxon>Gigasporaceae</taxon>
        <taxon>Racocetra</taxon>
    </lineage>
</organism>
<keyword evidence="2" id="KW-1185">Reference proteome</keyword>
<reference evidence="1" key="1">
    <citation type="submission" date="2021-06" db="EMBL/GenBank/DDBJ databases">
        <authorList>
            <person name="Kallberg Y."/>
            <person name="Tangrot J."/>
            <person name="Rosling A."/>
        </authorList>
    </citation>
    <scope>NUCLEOTIDE SEQUENCE</scope>
    <source>
        <strain evidence="1">IN212</strain>
    </source>
</reference>
<proteinExistence type="predicted"/>
<evidence type="ECO:0000313" key="2">
    <source>
        <dbReference type="Proteomes" id="UP000789396"/>
    </source>
</evidence>
<sequence>NEERFIKEKRRYHEDESIESSNSGTTLKRSDTENLIEFLKNDNEFRELKISDDGFSHLHDEEITGQSFIKLKKKGPSTLRIKDWALDRVIFDFCGRYSIAVAIT</sequence>
<gene>
    <name evidence="1" type="ORF">RFULGI_LOCUS6377</name>
</gene>
<dbReference type="EMBL" id="CAJVPZ010008146">
    <property type="protein sequence ID" value="CAG8594852.1"/>
    <property type="molecule type" value="Genomic_DNA"/>
</dbReference>
<protein>
    <submittedName>
        <fullName evidence="1">12472_t:CDS:1</fullName>
    </submittedName>
</protein>
<comment type="caution">
    <text evidence="1">The sequence shown here is derived from an EMBL/GenBank/DDBJ whole genome shotgun (WGS) entry which is preliminary data.</text>
</comment>